<dbReference type="Proteomes" id="UP000036403">
    <property type="component" value="Unassembled WGS sequence"/>
</dbReference>
<evidence type="ECO:0000256" key="5">
    <source>
        <dbReference type="ARBA" id="ARBA00022692"/>
    </source>
</evidence>
<feature type="transmembrane region" description="Helical" evidence="11">
    <location>
        <begin position="65"/>
        <end position="86"/>
    </location>
</feature>
<gene>
    <name evidence="12" type="ORF">RF55_14942</name>
</gene>
<feature type="transmembrane region" description="Helical" evidence="11">
    <location>
        <begin position="42"/>
        <end position="59"/>
    </location>
</feature>
<organism evidence="12 13">
    <name type="scientific">Lasius niger</name>
    <name type="common">Black garden ant</name>
    <dbReference type="NCBI Taxonomy" id="67767"/>
    <lineage>
        <taxon>Eukaryota</taxon>
        <taxon>Metazoa</taxon>
        <taxon>Ecdysozoa</taxon>
        <taxon>Arthropoda</taxon>
        <taxon>Hexapoda</taxon>
        <taxon>Insecta</taxon>
        <taxon>Pterygota</taxon>
        <taxon>Neoptera</taxon>
        <taxon>Endopterygota</taxon>
        <taxon>Hymenoptera</taxon>
        <taxon>Apocrita</taxon>
        <taxon>Aculeata</taxon>
        <taxon>Formicoidea</taxon>
        <taxon>Formicidae</taxon>
        <taxon>Formicinae</taxon>
        <taxon>Lasius</taxon>
        <taxon>Lasius</taxon>
    </lineage>
</organism>
<sequence>MVGLMVGMDMGVGTMLNFVGRDNDERRTLLAMIAPHWEGNQTWFILAGGGIFAAFPTLYGTSFSALYIVMILLLFIMILRPVAFEYRGLVESNIARTCWDWAFFISGFGPMMIFGMAIGNILEGIGFHFLWDGQYIQDESFLAYLLNPFAILCGLMSVALSIQQGAAIIMVDGVGVLYKRAQAWGVIAGPIAAVLFIVGGFYVFKMTGFNMVDADPAMASYPLIGQHVEMVRGAWLNNYNAHPILWIFPALALFAILAQSVLIKLEKADIAWWSGVGVWAGVIGTVGSAMFPFLMPSYKNPDQSLTLWNAVGSEYGLTCMVCLAGVFIPVILSYTAWCYWTMRGKVTINDVINNDHGY</sequence>
<dbReference type="Pfam" id="PF02322">
    <property type="entry name" value="Cyt_bd_oxida_II"/>
    <property type="match status" value="1"/>
</dbReference>
<feature type="transmembrane region" description="Helical" evidence="11">
    <location>
        <begin position="315"/>
        <end position="340"/>
    </location>
</feature>
<dbReference type="PaxDb" id="67767-A0A0J7N0J4"/>
<dbReference type="GO" id="GO:0016682">
    <property type="term" value="F:oxidoreductase activity, acting on diphenols and related substances as donors, oxygen as acceptor"/>
    <property type="evidence" value="ECO:0007669"/>
    <property type="project" value="TreeGrafter"/>
</dbReference>
<evidence type="ECO:0000256" key="7">
    <source>
        <dbReference type="ARBA" id="ARBA00022982"/>
    </source>
</evidence>
<dbReference type="EMBL" id="LBMM01012542">
    <property type="protein sequence ID" value="KMQ86160.1"/>
    <property type="molecule type" value="Genomic_DNA"/>
</dbReference>
<evidence type="ECO:0000256" key="8">
    <source>
        <dbReference type="ARBA" id="ARBA00022989"/>
    </source>
</evidence>
<accession>A0A0J7N0J4</accession>
<dbReference type="GO" id="GO:0019646">
    <property type="term" value="P:aerobic electron transport chain"/>
    <property type="evidence" value="ECO:0007669"/>
    <property type="project" value="TreeGrafter"/>
</dbReference>
<feature type="transmembrane region" description="Helical" evidence="11">
    <location>
        <begin position="270"/>
        <end position="295"/>
    </location>
</feature>
<keyword evidence="4" id="KW-0349">Heme</keyword>
<protein>
    <submittedName>
        <fullName evidence="12">Cytochrome bd ubiquinol oxidase subunit ii</fullName>
    </submittedName>
</protein>
<dbReference type="OrthoDB" id="5857438at2759"/>
<keyword evidence="9" id="KW-0408">Iron</keyword>
<evidence type="ECO:0000256" key="9">
    <source>
        <dbReference type="ARBA" id="ARBA00023004"/>
    </source>
</evidence>
<keyword evidence="8 11" id="KW-1133">Transmembrane helix</keyword>
<evidence type="ECO:0000256" key="3">
    <source>
        <dbReference type="ARBA" id="ARBA00022475"/>
    </source>
</evidence>
<name>A0A0J7N0J4_LASNI</name>
<dbReference type="GO" id="GO:0005886">
    <property type="term" value="C:plasma membrane"/>
    <property type="evidence" value="ECO:0007669"/>
    <property type="project" value="UniProtKB-SubCell"/>
</dbReference>
<dbReference type="GO" id="GO:0046872">
    <property type="term" value="F:metal ion binding"/>
    <property type="evidence" value="ECO:0007669"/>
    <property type="project" value="UniProtKB-KW"/>
</dbReference>
<feature type="transmembrane region" description="Helical" evidence="11">
    <location>
        <begin position="244"/>
        <end position="263"/>
    </location>
</feature>
<keyword evidence="6" id="KW-0479">Metal-binding</keyword>
<dbReference type="InterPro" id="IPR003317">
    <property type="entry name" value="Cyt-d_oxidase_su2"/>
</dbReference>
<evidence type="ECO:0000256" key="4">
    <source>
        <dbReference type="ARBA" id="ARBA00022617"/>
    </source>
</evidence>
<keyword evidence="10 11" id="KW-0472">Membrane</keyword>
<feature type="transmembrane region" description="Helical" evidence="11">
    <location>
        <begin position="141"/>
        <end position="162"/>
    </location>
</feature>
<keyword evidence="2" id="KW-0813">Transport</keyword>
<dbReference type="GO" id="GO:0070069">
    <property type="term" value="C:cytochrome complex"/>
    <property type="evidence" value="ECO:0007669"/>
    <property type="project" value="TreeGrafter"/>
</dbReference>
<feature type="transmembrane region" description="Helical" evidence="11">
    <location>
        <begin position="98"/>
        <end position="121"/>
    </location>
</feature>
<evidence type="ECO:0000256" key="1">
    <source>
        <dbReference type="ARBA" id="ARBA00004651"/>
    </source>
</evidence>
<evidence type="ECO:0000313" key="13">
    <source>
        <dbReference type="Proteomes" id="UP000036403"/>
    </source>
</evidence>
<dbReference type="PANTHER" id="PTHR43141:SF5">
    <property type="entry name" value="CYTOCHROME BD-I UBIQUINOL OXIDASE SUBUNIT 2"/>
    <property type="match status" value="1"/>
</dbReference>
<evidence type="ECO:0000256" key="11">
    <source>
        <dbReference type="SAM" id="Phobius"/>
    </source>
</evidence>
<proteinExistence type="predicted"/>
<dbReference type="NCBIfam" id="TIGR00203">
    <property type="entry name" value="cydB"/>
    <property type="match status" value="1"/>
</dbReference>
<evidence type="ECO:0000256" key="10">
    <source>
        <dbReference type="ARBA" id="ARBA00023136"/>
    </source>
</evidence>
<evidence type="ECO:0000256" key="2">
    <source>
        <dbReference type="ARBA" id="ARBA00022448"/>
    </source>
</evidence>
<feature type="transmembrane region" description="Helical" evidence="11">
    <location>
        <begin position="183"/>
        <end position="204"/>
    </location>
</feature>
<keyword evidence="5 11" id="KW-0812">Transmembrane</keyword>
<comment type="caution">
    <text evidence="12">The sequence shown here is derived from an EMBL/GenBank/DDBJ whole genome shotgun (WGS) entry which is preliminary data.</text>
</comment>
<dbReference type="PANTHER" id="PTHR43141">
    <property type="entry name" value="CYTOCHROME BD2 SUBUNIT II"/>
    <property type="match status" value="1"/>
</dbReference>
<evidence type="ECO:0000256" key="6">
    <source>
        <dbReference type="ARBA" id="ARBA00022723"/>
    </source>
</evidence>
<keyword evidence="7" id="KW-0249">Electron transport</keyword>
<keyword evidence="3" id="KW-1003">Cell membrane</keyword>
<evidence type="ECO:0000313" key="12">
    <source>
        <dbReference type="EMBL" id="KMQ86160.1"/>
    </source>
</evidence>
<reference evidence="12 13" key="1">
    <citation type="submission" date="2015-04" db="EMBL/GenBank/DDBJ databases">
        <title>Lasius niger genome sequencing.</title>
        <authorList>
            <person name="Konorov E.A."/>
            <person name="Nikitin M.A."/>
            <person name="Kirill M.V."/>
            <person name="Chang P."/>
        </authorList>
    </citation>
    <scope>NUCLEOTIDE SEQUENCE [LARGE SCALE GENOMIC DNA]</scope>
    <source>
        <tissue evidence="12">Whole</tissue>
    </source>
</reference>
<dbReference type="AlphaFoldDB" id="A0A0J7N0J4"/>
<comment type="subcellular location">
    <subcellularLocation>
        <location evidence="1">Cell membrane</location>
        <topology evidence="1">Multi-pass membrane protein</topology>
    </subcellularLocation>
</comment>
<keyword evidence="13" id="KW-1185">Reference proteome</keyword>
<dbReference type="GO" id="GO:0009055">
    <property type="term" value="F:electron transfer activity"/>
    <property type="evidence" value="ECO:0007669"/>
    <property type="project" value="TreeGrafter"/>
</dbReference>